<dbReference type="PROSITE" id="PS50841">
    <property type="entry name" value="DIX"/>
    <property type="match status" value="1"/>
</dbReference>
<dbReference type="GO" id="GO:0032436">
    <property type="term" value="P:positive regulation of proteasomal ubiquitin-dependent protein catabolic process"/>
    <property type="evidence" value="ECO:0007669"/>
    <property type="project" value="TreeGrafter"/>
</dbReference>
<feature type="domain" description="DIX" evidence="3">
    <location>
        <begin position="59"/>
        <end position="143"/>
    </location>
</feature>
<dbReference type="GO" id="GO:0016055">
    <property type="term" value="P:Wnt signaling pathway"/>
    <property type="evidence" value="ECO:0007669"/>
    <property type="project" value="UniProtKB-KW"/>
</dbReference>
<dbReference type="InterPro" id="IPR043581">
    <property type="entry name" value="Axin-like"/>
</dbReference>
<dbReference type="SUPFAM" id="SSF54236">
    <property type="entry name" value="Ubiquitin-like"/>
    <property type="match status" value="1"/>
</dbReference>
<dbReference type="GO" id="GO:0005886">
    <property type="term" value="C:plasma membrane"/>
    <property type="evidence" value="ECO:0007669"/>
    <property type="project" value="TreeGrafter"/>
</dbReference>
<evidence type="ECO:0000256" key="1">
    <source>
        <dbReference type="ARBA" id="ARBA00022687"/>
    </source>
</evidence>
<accession>A0A0N4X6G1</accession>
<dbReference type="OMA" id="NTLHNNM"/>
<evidence type="ECO:0000259" key="3">
    <source>
        <dbReference type="PROSITE" id="PS50841"/>
    </source>
</evidence>
<dbReference type="PANTHER" id="PTHR46102">
    <property type="entry name" value="AXIN"/>
    <property type="match status" value="1"/>
</dbReference>
<evidence type="ECO:0000256" key="2">
    <source>
        <dbReference type="PROSITE-ProRule" id="PRU00069"/>
    </source>
</evidence>
<dbReference type="InterPro" id="IPR001158">
    <property type="entry name" value="DIX"/>
</dbReference>
<dbReference type="Pfam" id="PF00778">
    <property type="entry name" value="DIX"/>
    <property type="match status" value="1"/>
</dbReference>
<dbReference type="GO" id="GO:0030877">
    <property type="term" value="C:beta-catenin destruction complex"/>
    <property type="evidence" value="ECO:0007669"/>
    <property type="project" value="TreeGrafter"/>
</dbReference>
<dbReference type="InterPro" id="IPR029071">
    <property type="entry name" value="Ubiquitin-like_domsf"/>
</dbReference>
<reference evidence="4" key="1">
    <citation type="submission" date="2017-02" db="UniProtKB">
        <authorList>
            <consortium name="WormBaseParasite"/>
        </authorList>
    </citation>
    <scope>IDENTIFICATION</scope>
</reference>
<dbReference type="GO" id="GO:0031625">
    <property type="term" value="F:ubiquitin protein ligase binding"/>
    <property type="evidence" value="ECO:0007669"/>
    <property type="project" value="TreeGrafter"/>
</dbReference>
<proteinExistence type="predicted"/>
<dbReference type="WBParaSite" id="HPLM_0001995301-mRNA-1">
    <property type="protein sequence ID" value="HPLM_0001995301-mRNA-1"/>
    <property type="gene ID" value="HPLM_0001995301"/>
</dbReference>
<dbReference type="PANTHER" id="PTHR46102:SF2">
    <property type="entry name" value="AXIN"/>
    <property type="match status" value="1"/>
</dbReference>
<sequence length="146" mass="16482">LPSSVRKEMSIRVHSLNSQNPPYPELFDPVQPALRKQLNELHSQFVTSDSFMAVSPSLNSPSLTLVLRENGQPPMVAKIPSELITLARFRRTFGIARSENRRFLFKSTCEDGSAPFQWSLITDEDAVLPMFDGKITAECRHFTDSD</sequence>
<name>A0A0N4X6G1_HAEPC</name>
<dbReference type="GO" id="GO:0008013">
    <property type="term" value="F:beta-catenin binding"/>
    <property type="evidence" value="ECO:0007669"/>
    <property type="project" value="TreeGrafter"/>
</dbReference>
<dbReference type="InterPro" id="IPR038207">
    <property type="entry name" value="DIX_dom_sf"/>
</dbReference>
<dbReference type="GO" id="GO:0005634">
    <property type="term" value="C:nucleus"/>
    <property type="evidence" value="ECO:0007669"/>
    <property type="project" value="TreeGrafter"/>
</dbReference>
<dbReference type="GO" id="GO:0060090">
    <property type="term" value="F:molecular adaptor activity"/>
    <property type="evidence" value="ECO:0007669"/>
    <property type="project" value="TreeGrafter"/>
</dbReference>
<dbReference type="GO" id="GO:0048468">
    <property type="term" value="P:cell development"/>
    <property type="evidence" value="ECO:0007669"/>
    <property type="project" value="TreeGrafter"/>
</dbReference>
<dbReference type="GO" id="GO:0019901">
    <property type="term" value="F:protein kinase binding"/>
    <property type="evidence" value="ECO:0007669"/>
    <property type="project" value="TreeGrafter"/>
</dbReference>
<dbReference type="GO" id="GO:0090090">
    <property type="term" value="P:negative regulation of canonical Wnt signaling pathway"/>
    <property type="evidence" value="ECO:0007669"/>
    <property type="project" value="InterPro"/>
</dbReference>
<dbReference type="AlphaFoldDB" id="A0A0N4X6G1"/>
<organism evidence="4">
    <name type="scientific">Haemonchus placei</name>
    <name type="common">Barber's pole worm</name>
    <dbReference type="NCBI Taxonomy" id="6290"/>
    <lineage>
        <taxon>Eukaryota</taxon>
        <taxon>Metazoa</taxon>
        <taxon>Ecdysozoa</taxon>
        <taxon>Nematoda</taxon>
        <taxon>Chromadorea</taxon>
        <taxon>Rhabditida</taxon>
        <taxon>Rhabditina</taxon>
        <taxon>Rhabditomorpha</taxon>
        <taxon>Strongyloidea</taxon>
        <taxon>Trichostrongylidae</taxon>
        <taxon>Haemonchus</taxon>
    </lineage>
</organism>
<keyword evidence="1 2" id="KW-0879">Wnt signaling pathway</keyword>
<protein>
    <submittedName>
        <fullName evidence="4">DIX domain-containing protein</fullName>
    </submittedName>
</protein>
<dbReference type="Gene3D" id="2.40.240.130">
    <property type="match status" value="1"/>
</dbReference>
<evidence type="ECO:0000313" key="4">
    <source>
        <dbReference type="WBParaSite" id="HPLM_0001995301-mRNA-1"/>
    </source>
</evidence>